<dbReference type="Pfam" id="PF09079">
    <property type="entry name" value="WHD_Cdc6"/>
    <property type="match status" value="1"/>
</dbReference>
<dbReference type="Pfam" id="PF13401">
    <property type="entry name" value="AAA_22"/>
    <property type="match status" value="1"/>
</dbReference>
<gene>
    <name evidence="8" type="ORF">HA299_06175</name>
</gene>
<dbReference type="Gene3D" id="1.10.10.10">
    <property type="entry name" value="Winged helix-like DNA-binding domain superfamily/Winged helix DNA-binding domain"/>
    <property type="match status" value="1"/>
</dbReference>
<dbReference type="InterPro" id="IPR003593">
    <property type="entry name" value="AAA+_ATPase"/>
</dbReference>
<sequence>MGSSPQPLIERRRVPTLEELEVTGALSKVFEELLNRDTLFVNREVLRSTHTPESLPHREKEVNHLANVLVAALRGQTPSNVLIYGKTGTGKTAVAKFVGKELELMGEKMGAPLSVLYVNCKVVDTQYRLLANLASYFGREVPMTGWPTDQVYEEFRQGVDAEARIAIIVLDEIDKLIRKGDDVLYNLSRINDNLSRSKVSLIGISNDLRFTEQLDPRVRSSLGEEEIIFPPYNAAQIADILTQRAKVAFKPGALDPNVIPLCSAFAAHENGDARRALDLLRVSAELAEREGAERVTEAHVRMAQDRIEEDRITVVVRTLPTQSKLVLSSIAFLSSRGAKTMTTGEVYSVYKKLCSKIDVDILTQRRITDLLSELDMLGIVNATVISKGRYGRTKEISLTTPWETIFKTLTEDYRLKMLASLNPSFPTQSKLDCIPEEP</sequence>
<evidence type="ECO:0000256" key="4">
    <source>
        <dbReference type="ARBA" id="ARBA00022840"/>
    </source>
</evidence>
<evidence type="ECO:0000313" key="9">
    <source>
        <dbReference type="Proteomes" id="UP000600363"/>
    </source>
</evidence>
<dbReference type="Gene3D" id="1.10.8.60">
    <property type="match status" value="1"/>
</dbReference>
<dbReference type="Proteomes" id="UP000600363">
    <property type="component" value="Unassembled WGS sequence"/>
</dbReference>
<dbReference type="CDD" id="cd00009">
    <property type="entry name" value="AAA"/>
    <property type="match status" value="1"/>
</dbReference>
<dbReference type="GO" id="GO:0016887">
    <property type="term" value="F:ATP hydrolysis activity"/>
    <property type="evidence" value="ECO:0007669"/>
    <property type="project" value="InterPro"/>
</dbReference>
<evidence type="ECO:0000259" key="6">
    <source>
        <dbReference type="SMART" id="SM00382"/>
    </source>
</evidence>
<dbReference type="GO" id="GO:0006260">
    <property type="term" value="P:DNA replication"/>
    <property type="evidence" value="ECO:0007669"/>
    <property type="project" value="UniProtKB-UniRule"/>
</dbReference>
<feature type="domain" description="Cdc6 C-terminal" evidence="7">
    <location>
        <begin position="327"/>
        <end position="409"/>
    </location>
</feature>
<dbReference type="SMART" id="SM01074">
    <property type="entry name" value="Cdc6_C"/>
    <property type="match status" value="1"/>
</dbReference>
<evidence type="ECO:0000313" key="8">
    <source>
        <dbReference type="EMBL" id="HIH70178.1"/>
    </source>
</evidence>
<organism evidence="8 9">
    <name type="scientific">Methermicoccus shengliensis</name>
    <dbReference type="NCBI Taxonomy" id="660064"/>
    <lineage>
        <taxon>Archaea</taxon>
        <taxon>Methanobacteriati</taxon>
        <taxon>Methanobacteriota</taxon>
        <taxon>Stenosarchaea group</taxon>
        <taxon>Methanomicrobia</taxon>
        <taxon>Methanosarcinales</taxon>
        <taxon>Methermicoccaceae</taxon>
        <taxon>Methermicoccus</taxon>
    </lineage>
</organism>
<dbReference type="FunFam" id="1.10.8.60:FF:000073">
    <property type="entry name" value="ORC1-type DNA replication protein"/>
    <property type="match status" value="1"/>
</dbReference>
<keyword evidence="2 5" id="KW-0235">DNA replication</keyword>
<dbReference type="EMBL" id="DUIH01000021">
    <property type="protein sequence ID" value="HIH70178.1"/>
    <property type="molecule type" value="Genomic_DNA"/>
</dbReference>
<dbReference type="SUPFAM" id="SSF52540">
    <property type="entry name" value="P-loop containing nucleoside triphosphate hydrolases"/>
    <property type="match status" value="1"/>
</dbReference>
<dbReference type="NCBIfam" id="NF001625">
    <property type="entry name" value="PRK00411.1-3"/>
    <property type="match status" value="1"/>
</dbReference>
<evidence type="ECO:0000259" key="7">
    <source>
        <dbReference type="SMART" id="SM01074"/>
    </source>
</evidence>
<dbReference type="PANTHER" id="PTHR10763">
    <property type="entry name" value="CELL DIVISION CONTROL PROTEIN 6-RELATED"/>
    <property type="match status" value="1"/>
</dbReference>
<dbReference type="InterPro" id="IPR036390">
    <property type="entry name" value="WH_DNA-bd_sf"/>
</dbReference>
<dbReference type="CDD" id="cd08768">
    <property type="entry name" value="Cdc6_C"/>
    <property type="match status" value="1"/>
</dbReference>
<dbReference type="InterPro" id="IPR050311">
    <property type="entry name" value="ORC1/CDC6"/>
</dbReference>
<dbReference type="InterPro" id="IPR049945">
    <property type="entry name" value="AAA_22"/>
</dbReference>
<reference evidence="8" key="1">
    <citation type="journal article" date="2020" name="bioRxiv">
        <title>A rank-normalized archaeal taxonomy based on genome phylogeny resolves widespread incomplete and uneven classifications.</title>
        <authorList>
            <person name="Rinke C."/>
            <person name="Chuvochina M."/>
            <person name="Mussig A.J."/>
            <person name="Chaumeil P.-A."/>
            <person name="Waite D.W."/>
            <person name="Whitman W.B."/>
            <person name="Parks D.H."/>
            <person name="Hugenholtz P."/>
        </authorList>
    </citation>
    <scope>NUCLEOTIDE SEQUENCE</scope>
    <source>
        <strain evidence="8">UBA12518</strain>
    </source>
</reference>
<dbReference type="HAMAP" id="MF_01407">
    <property type="entry name" value="ORC1_type_DNA_replic_protein"/>
    <property type="match status" value="1"/>
</dbReference>
<dbReference type="GO" id="GO:0005524">
    <property type="term" value="F:ATP binding"/>
    <property type="evidence" value="ECO:0007669"/>
    <property type="project" value="UniProtKB-UniRule"/>
</dbReference>
<feature type="binding site" evidence="5">
    <location>
        <position position="244"/>
    </location>
    <ligand>
        <name>ATP</name>
        <dbReference type="ChEBI" id="CHEBI:30616"/>
    </ligand>
</feature>
<feature type="binding site" evidence="5">
    <location>
        <begin position="89"/>
        <end position="93"/>
    </location>
    <ligand>
        <name>ATP</name>
        <dbReference type="ChEBI" id="CHEBI:30616"/>
    </ligand>
</feature>
<dbReference type="AlphaFoldDB" id="A0A832RXU9"/>
<comment type="caution">
    <text evidence="8">The sequence shown here is derived from an EMBL/GenBank/DDBJ whole genome shotgun (WGS) entry which is preliminary data.</text>
</comment>
<dbReference type="SUPFAM" id="SSF46785">
    <property type="entry name" value="Winged helix' DNA-binding domain"/>
    <property type="match status" value="1"/>
</dbReference>
<keyword evidence="3 5" id="KW-0547">Nucleotide-binding</keyword>
<dbReference type="InterPro" id="IPR014277">
    <property type="entry name" value="Orc1/Cdc6_arc"/>
</dbReference>
<dbReference type="CDD" id="cd18139">
    <property type="entry name" value="HLD_clamp_RarA"/>
    <property type="match status" value="1"/>
</dbReference>
<comment type="function">
    <text evidence="5">Involved in regulation of DNA replication.</text>
</comment>
<dbReference type="SMART" id="SM00382">
    <property type="entry name" value="AAA"/>
    <property type="match status" value="1"/>
</dbReference>
<dbReference type="InterPro" id="IPR027417">
    <property type="entry name" value="P-loop_NTPase"/>
</dbReference>
<dbReference type="Gene3D" id="3.40.50.300">
    <property type="entry name" value="P-loop containing nucleotide triphosphate hydrolases"/>
    <property type="match status" value="1"/>
</dbReference>
<dbReference type="InterPro" id="IPR055237">
    <property type="entry name" value="Cdc6_lid"/>
</dbReference>
<dbReference type="NCBIfam" id="TIGR02928">
    <property type="entry name" value="orc1/cdc6 family replication initiation protein"/>
    <property type="match status" value="1"/>
</dbReference>
<keyword evidence="4 5" id="KW-0067">ATP-binding</keyword>
<protein>
    <recommendedName>
        <fullName evidence="5">ORC1-type DNA replication protein</fullName>
    </recommendedName>
</protein>
<name>A0A832RXU9_9EURY</name>
<evidence type="ECO:0000256" key="3">
    <source>
        <dbReference type="ARBA" id="ARBA00022741"/>
    </source>
</evidence>
<dbReference type="InterPro" id="IPR036388">
    <property type="entry name" value="WH-like_DNA-bd_sf"/>
</dbReference>
<feature type="binding site" evidence="5">
    <location>
        <position position="232"/>
    </location>
    <ligand>
        <name>ATP</name>
        <dbReference type="ChEBI" id="CHEBI:30616"/>
    </ligand>
</feature>
<dbReference type="PANTHER" id="PTHR10763:SF22">
    <property type="entry name" value="ORC1-TYPE DNA REPLICATION PROTEIN"/>
    <property type="match status" value="1"/>
</dbReference>
<comment type="similarity">
    <text evidence="1 5">Belongs to the CDC6/cdc18 family.</text>
</comment>
<evidence type="ECO:0000256" key="5">
    <source>
        <dbReference type="HAMAP-Rule" id="MF_01407"/>
    </source>
</evidence>
<proteinExistence type="inferred from homology"/>
<evidence type="ECO:0000256" key="2">
    <source>
        <dbReference type="ARBA" id="ARBA00022705"/>
    </source>
</evidence>
<accession>A0A832RXU9</accession>
<dbReference type="InterPro" id="IPR015163">
    <property type="entry name" value="Cdc6_C"/>
</dbReference>
<feature type="domain" description="AAA+ ATPase" evidence="6">
    <location>
        <begin position="77"/>
        <end position="233"/>
    </location>
</feature>
<evidence type="ECO:0000256" key="1">
    <source>
        <dbReference type="ARBA" id="ARBA00006184"/>
    </source>
</evidence>
<dbReference type="Pfam" id="PF22703">
    <property type="entry name" value="Cdc6_lid"/>
    <property type="match status" value="1"/>
</dbReference>
<dbReference type="FunFam" id="3.40.50.300:FF:000930">
    <property type="entry name" value="ORC1-type DNA replication protein"/>
    <property type="match status" value="1"/>
</dbReference>